<feature type="signal peptide" evidence="2">
    <location>
        <begin position="1"/>
        <end position="23"/>
    </location>
</feature>
<gene>
    <name evidence="3" type="ORF">GCM10007888_39130</name>
</gene>
<comment type="caution">
    <text evidence="3">The sequence shown here is derived from an EMBL/GenBank/DDBJ whole genome shotgun (WGS) entry which is preliminary data.</text>
</comment>
<organism evidence="3 4">
    <name type="scientific">Methylobacterium oxalidis</name>
    <dbReference type="NCBI Taxonomy" id="944322"/>
    <lineage>
        <taxon>Bacteria</taxon>
        <taxon>Pseudomonadati</taxon>
        <taxon>Pseudomonadota</taxon>
        <taxon>Alphaproteobacteria</taxon>
        <taxon>Hyphomicrobiales</taxon>
        <taxon>Methylobacteriaceae</taxon>
        <taxon>Methylobacterium</taxon>
    </lineage>
</organism>
<feature type="compositionally biased region" description="Basic and acidic residues" evidence="1">
    <location>
        <begin position="75"/>
        <end position="84"/>
    </location>
</feature>
<dbReference type="Proteomes" id="UP001156856">
    <property type="component" value="Unassembled WGS sequence"/>
</dbReference>
<sequence>MMRAPSASLAALLVLATAGPAVAQPSEGAPPPRAAGANDSAKGELRQSGEITGKAPPTADPAAGGREVPGSGKPADPKDRPPQD</sequence>
<accession>A0ABQ6DN36</accession>
<evidence type="ECO:0000256" key="2">
    <source>
        <dbReference type="SAM" id="SignalP"/>
    </source>
</evidence>
<evidence type="ECO:0000256" key="1">
    <source>
        <dbReference type="SAM" id="MobiDB-lite"/>
    </source>
</evidence>
<name>A0ABQ6DN36_9HYPH</name>
<feature type="region of interest" description="Disordered" evidence="1">
    <location>
        <begin position="21"/>
        <end position="84"/>
    </location>
</feature>
<dbReference type="EMBL" id="BSPK01000072">
    <property type="protein sequence ID" value="GLS65531.1"/>
    <property type="molecule type" value="Genomic_DNA"/>
</dbReference>
<reference evidence="4" key="1">
    <citation type="journal article" date="2019" name="Int. J. Syst. Evol. Microbiol.">
        <title>The Global Catalogue of Microorganisms (GCM) 10K type strain sequencing project: providing services to taxonomists for standard genome sequencing and annotation.</title>
        <authorList>
            <consortium name="The Broad Institute Genomics Platform"/>
            <consortium name="The Broad Institute Genome Sequencing Center for Infectious Disease"/>
            <person name="Wu L."/>
            <person name="Ma J."/>
        </authorList>
    </citation>
    <scope>NUCLEOTIDE SEQUENCE [LARGE SCALE GENOMIC DNA]</scope>
    <source>
        <strain evidence="4">NBRC 107715</strain>
    </source>
</reference>
<keyword evidence="4" id="KW-1185">Reference proteome</keyword>
<feature type="chain" id="PRO_5046691899" evidence="2">
    <location>
        <begin position="24"/>
        <end position="84"/>
    </location>
</feature>
<protein>
    <submittedName>
        <fullName evidence="3">Uncharacterized protein</fullName>
    </submittedName>
</protein>
<dbReference type="RefSeq" id="WP_284214110.1">
    <property type="nucleotide sequence ID" value="NZ_BSPK01000072.1"/>
</dbReference>
<proteinExistence type="predicted"/>
<evidence type="ECO:0000313" key="4">
    <source>
        <dbReference type="Proteomes" id="UP001156856"/>
    </source>
</evidence>
<evidence type="ECO:0000313" key="3">
    <source>
        <dbReference type="EMBL" id="GLS65531.1"/>
    </source>
</evidence>
<keyword evidence="2" id="KW-0732">Signal</keyword>